<protein>
    <submittedName>
        <fullName evidence="1">Uncharacterized protein</fullName>
    </submittedName>
</protein>
<reference evidence="1" key="1">
    <citation type="submission" date="2017-05" db="UniProtKB">
        <authorList>
            <consortium name="EnsemblMetazoa"/>
        </authorList>
    </citation>
    <scope>IDENTIFICATION</scope>
</reference>
<accession>A0A1X7VH92</accession>
<evidence type="ECO:0000313" key="1">
    <source>
        <dbReference type="EnsemblMetazoa" id="Aqu2.1.38842_001"/>
    </source>
</evidence>
<proteinExistence type="predicted"/>
<dbReference type="AlphaFoldDB" id="A0A1X7VH92"/>
<sequence length="58" mass="6449">MPFTFSMDGISLTLHPKVPVVDVFLWTMICNALPVIRHNEACDITAALLSEVFSDLEV</sequence>
<name>A0A1X7VH92_AMPQE</name>
<organism evidence="1">
    <name type="scientific">Amphimedon queenslandica</name>
    <name type="common">Sponge</name>
    <dbReference type="NCBI Taxonomy" id="400682"/>
    <lineage>
        <taxon>Eukaryota</taxon>
        <taxon>Metazoa</taxon>
        <taxon>Porifera</taxon>
        <taxon>Demospongiae</taxon>
        <taxon>Heteroscleromorpha</taxon>
        <taxon>Haplosclerida</taxon>
        <taxon>Niphatidae</taxon>
        <taxon>Amphimedon</taxon>
    </lineage>
</organism>
<dbReference type="InParanoid" id="A0A1X7VH92"/>
<dbReference type="EnsemblMetazoa" id="Aqu2.1.38842_001">
    <property type="protein sequence ID" value="Aqu2.1.38842_001"/>
    <property type="gene ID" value="Aqu2.1.38842"/>
</dbReference>